<keyword evidence="2" id="KW-1185">Reference proteome</keyword>
<dbReference type="EMBL" id="LSSL01000625">
    <property type="protein sequence ID" value="OLY84082.1"/>
    <property type="molecule type" value="Genomic_DNA"/>
</dbReference>
<evidence type="ECO:0000313" key="2">
    <source>
        <dbReference type="Proteomes" id="UP000187455"/>
    </source>
</evidence>
<accession>A0A1R0H4F9</accession>
<dbReference type="Proteomes" id="UP000187455">
    <property type="component" value="Unassembled WGS sequence"/>
</dbReference>
<proteinExistence type="predicted"/>
<name>A0A1R0H4F9_9FUNG</name>
<comment type="caution">
    <text evidence="1">The sequence shown here is derived from an EMBL/GenBank/DDBJ whole genome shotgun (WGS) entry which is preliminary data.</text>
</comment>
<evidence type="ECO:0000313" key="1">
    <source>
        <dbReference type="EMBL" id="OLY84082.1"/>
    </source>
</evidence>
<dbReference type="AlphaFoldDB" id="A0A1R0H4F9"/>
<reference evidence="1 2" key="1">
    <citation type="journal article" date="2016" name="Mol. Biol. Evol.">
        <title>Genome-Wide Survey of Gut Fungi (Harpellales) Reveals the First Horizontally Transferred Ubiquitin Gene from a Mosquito Host.</title>
        <authorList>
            <person name="Wang Y."/>
            <person name="White M.M."/>
            <person name="Kvist S."/>
            <person name="Moncalvo J.M."/>
        </authorList>
    </citation>
    <scope>NUCLEOTIDE SEQUENCE [LARGE SCALE GENOMIC DNA]</scope>
    <source>
        <strain evidence="1 2">ALG-7-W6</strain>
    </source>
</reference>
<organism evidence="1 2">
    <name type="scientific">Smittium mucronatum</name>
    <dbReference type="NCBI Taxonomy" id="133383"/>
    <lineage>
        <taxon>Eukaryota</taxon>
        <taxon>Fungi</taxon>
        <taxon>Fungi incertae sedis</taxon>
        <taxon>Zoopagomycota</taxon>
        <taxon>Kickxellomycotina</taxon>
        <taxon>Harpellomycetes</taxon>
        <taxon>Harpellales</taxon>
        <taxon>Legeriomycetaceae</taxon>
        <taxon>Smittium</taxon>
    </lineage>
</organism>
<sequence>MSPNVQCSVSVVFEYFWAIPKVQTHTRHEFLVVFWATFKTNRVRKPDISVKNNSRGVKPNGWCWGFVRFAEKTVKDISISGIEIYTKYKPDDLKNAALKKLDRKYHNKWRADV</sequence>
<gene>
    <name evidence="1" type="ORF">AYI68_g1761</name>
</gene>
<protein>
    <submittedName>
        <fullName evidence="1">Uncharacterized protein</fullName>
    </submittedName>
</protein>